<evidence type="ECO:0000256" key="1">
    <source>
        <dbReference type="SAM" id="MobiDB-lite"/>
    </source>
</evidence>
<keyword evidence="3" id="KW-1185">Reference proteome</keyword>
<feature type="compositionally biased region" description="Basic and acidic residues" evidence="1">
    <location>
        <begin position="7"/>
        <end position="22"/>
    </location>
</feature>
<accession>A0A2A6RFE8</accession>
<feature type="compositionally biased region" description="Basic and acidic residues" evidence="1">
    <location>
        <begin position="47"/>
        <end position="59"/>
    </location>
</feature>
<sequence length="72" mass="7968">LQNAQDTENRKQELGNRAEASERPGCLANGKERKGTQTNSVAFPLSHKWERGKGGEGHADLYQLPLNMPHAQ</sequence>
<dbReference type="Proteomes" id="UP000220527">
    <property type="component" value="Unassembled WGS sequence"/>
</dbReference>
<feature type="region of interest" description="Disordered" evidence="1">
    <location>
        <begin position="1"/>
        <end position="72"/>
    </location>
</feature>
<comment type="caution">
    <text evidence="2">The sequence shown here is derived from an EMBL/GenBank/DDBJ whole genome shotgun (WGS) entry which is preliminary data.</text>
</comment>
<protein>
    <submittedName>
        <fullName evidence="2">Uncharacterized protein</fullName>
    </submittedName>
</protein>
<organism evidence="2 3">
    <name type="scientific">Candidatus Viridilinea mediisalina</name>
    <dbReference type="NCBI Taxonomy" id="2024553"/>
    <lineage>
        <taxon>Bacteria</taxon>
        <taxon>Bacillati</taxon>
        <taxon>Chloroflexota</taxon>
        <taxon>Chloroflexia</taxon>
        <taxon>Chloroflexales</taxon>
        <taxon>Chloroflexineae</taxon>
        <taxon>Oscillochloridaceae</taxon>
        <taxon>Candidatus Viridilinea</taxon>
    </lineage>
</organism>
<name>A0A2A6RFE8_9CHLR</name>
<dbReference type="EMBL" id="NQWI01000119">
    <property type="protein sequence ID" value="PDW01661.1"/>
    <property type="molecule type" value="Genomic_DNA"/>
</dbReference>
<proteinExistence type="predicted"/>
<feature type="non-terminal residue" evidence="2">
    <location>
        <position position="1"/>
    </location>
</feature>
<evidence type="ECO:0000313" key="3">
    <source>
        <dbReference type="Proteomes" id="UP000220527"/>
    </source>
</evidence>
<evidence type="ECO:0000313" key="2">
    <source>
        <dbReference type="EMBL" id="PDW01661.1"/>
    </source>
</evidence>
<gene>
    <name evidence="2" type="ORF">CJ255_17925</name>
</gene>
<dbReference type="AlphaFoldDB" id="A0A2A6RFE8"/>
<reference evidence="3" key="1">
    <citation type="submission" date="2017-08" db="EMBL/GenBank/DDBJ databases">
        <authorList>
            <person name="Grouzdev D.S."/>
            <person name="Gaisin V.A."/>
            <person name="Rysina M.S."/>
            <person name="Gorlenko V.M."/>
        </authorList>
    </citation>
    <scope>NUCLEOTIDE SEQUENCE [LARGE SCALE GENOMIC DNA]</scope>
    <source>
        <strain evidence="3">Kir15-3F</strain>
    </source>
</reference>